<reference evidence="2" key="1">
    <citation type="submission" date="2023-03" db="EMBL/GenBank/DDBJ databases">
        <title>Andean soil-derived lignocellulolytic bacterial consortium as a source of novel taxa and putative plastic-active enzymes.</title>
        <authorList>
            <person name="Diaz-Garcia L."/>
            <person name="Chuvochina M."/>
            <person name="Feuerriegel G."/>
            <person name="Bunk B."/>
            <person name="Sproer C."/>
            <person name="Streit W.R."/>
            <person name="Rodriguez L.M."/>
            <person name="Overmann J."/>
            <person name="Jimenez D.J."/>
        </authorList>
    </citation>
    <scope>NUCLEOTIDE SEQUENCE</scope>
    <source>
        <strain evidence="2">MAG 7</strain>
    </source>
</reference>
<evidence type="ECO:0000256" key="1">
    <source>
        <dbReference type="SAM" id="SignalP"/>
    </source>
</evidence>
<evidence type="ECO:0000313" key="2">
    <source>
        <dbReference type="EMBL" id="WEK38344.1"/>
    </source>
</evidence>
<dbReference type="Proteomes" id="UP001220610">
    <property type="component" value="Chromosome"/>
</dbReference>
<gene>
    <name evidence="2" type="ORF">P0Y53_12625</name>
</gene>
<keyword evidence="1" id="KW-0732">Signal</keyword>
<feature type="chain" id="PRO_5042520927" description="DUF4848 domain-containing protein" evidence="1">
    <location>
        <begin position="24"/>
        <end position="334"/>
    </location>
</feature>
<proteinExistence type="predicted"/>
<organism evidence="2 3">
    <name type="scientific">Candidatus Pseudobacter hemicellulosilyticus</name>
    <dbReference type="NCBI Taxonomy" id="3121375"/>
    <lineage>
        <taxon>Bacteria</taxon>
        <taxon>Pseudomonadati</taxon>
        <taxon>Bacteroidota</taxon>
        <taxon>Chitinophagia</taxon>
        <taxon>Chitinophagales</taxon>
        <taxon>Chitinophagaceae</taxon>
        <taxon>Pseudobacter</taxon>
    </lineage>
</organism>
<feature type="signal peptide" evidence="1">
    <location>
        <begin position="1"/>
        <end position="23"/>
    </location>
</feature>
<evidence type="ECO:0008006" key="4">
    <source>
        <dbReference type="Google" id="ProtNLM"/>
    </source>
</evidence>
<evidence type="ECO:0000313" key="3">
    <source>
        <dbReference type="Proteomes" id="UP001220610"/>
    </source>
</evidence>
<protein>
    <recommendedName>
        <fullName evidence="4">DUF4848 domain-containing protein</fullName>
    </recommendedName>
</protein>
<dbReference type="AlphaFoldDB" id="A0AAJ6BJX1"/>
<sequence>MRYIHRQTGLFLLLALAIFSACNKELDLDDETKLLLDKQEKLEQLDSLFALAFRDPVKAETDYYNFVMEELVTADQNFLVNSDVQARNTFTDLAIRLNKHFKELADTFQSTSLFDLYKARFENILLNQSLHGEIPHLLKKGEQLKLFNDKMAEIDAFFSSRIAAFKSNSPADNAITDKNWALSTSAFSFDPFKIYAINFDFVLKTDRTMELNNFFFSPHIPRPGTLAGEQYEGNGFNVNGGSLLSAKEYAVYNNKICFYFYLKNDYDVLNQTGKLERYWYYEYQYEVVNGQLLLTKPRIGFYMYPAIRYAGYDDPAFQELYLPALQNGYTLSAK</sequence>
<dbReference type="PROSITE" id="PS51257">
    <property type="entry name" value="PROKAR_LIPOPROTEIN"/>
    <property type="match status" value="1"/>
</dbReference>
<accession>A0AAJ6BJX1</accession>
<dbReference type="EMBL" id="CP119311">
    <property type="protein sequence ID" value="WEK38344.1"/>
    <property type="molecule type" value="Genomic_DNA"/>
</dbReference>
<name>A0AAJ6BJX1_9BACT</name>